<feature type="transmembrane region" description="Helical" evidence="5">
    <location>
        <begin position="344"/>
        <end position="369"/>
    </location>
</feature>
<dbReference type="InterPro" id="IPR040416">
    <property type="entry name" value="TMEM181"/>
</dbReference>
<feature type="transmembrane region" description="Helical" evidence="5">
    <location>
        <begin position="378"/>
        <end position="398"/>
    </location>
</feature>
<comment type="caution">
    <text evidence="7">The sequence shown here is derived from an EMBL/GenBank/DDBJ whole genome shotgun (WGS) entry which is preliminary data.</text>
</comment>
<keyword evidence="4 5" id="KW-0472">Membrane</keyword>
<evidence type="ECO:0000256" key="4">
    <source>
        <dbReference type="ARBA" id="ARBA00023136"/>
    </source>
</evidence>
<feature type="transmembrane region" description="Helical" evidence="5">
    <location>
        <begin position="239"/>
        <end position="258"/>
    </location>
</feature>
<accession>A0A1J4JIQ3</accession>
<feature type="transmembrane region" description="Helical" evidence="5">
    <location>
        <begin position="44"/>
        <end position="61"/>
    </location>
</feature>
<gene>
    <name evidence="7" type="ORF">TRFO_35423</name>
</gene>
<feature type="transmembrane region" description="Helical" evidence="5">
    <location>
        <begin position="195"/>
        <end position="218"/>
    </location>
</feature>
<dbReference type="InterPro" id="IPR047843">
    <property type="entry name" value="WLS-like_TM"/>
</dbReference>
<proteinExistence type="predicted"/>
<protein>
    <recommendedName>
        <fullName evidence="6">Wntless-like transmembrane domain-containing protein</fullName>
    </recommendedName>
</protein>
<sequence>MNDEISTSNLDNLHRIDIGPGTESGIEDVVIAETYSFFSFFRQIYGFYAIFAILIFIASLIPEPLLEQSHVRPMWSLARPGGNSIIATQIHGLLPLNHKVRLSIRFLDVNTTKPPQIGGPIQIIMIKNHKIIADVKSSYLPQIADKIELIDSKSPYHCVFESNVVNYDTLYFKAIVHGNYKPEQSVEVKWNVIRIFFASFEGTFSFTFGIIIFLVILFRFVQQPELHFYFWFTEQKATFWLSITVLSFDFLAVIPSFFFPSLYSLAIGEIVRSILRSYLIFYSLIIYNLMLREQKRLRTFRSFLPLIFTVTYFATLTVYLVSNVQEEVEFLWPIETRNVHSPTLYFLLGLSIIFVIWIIGLIVTTIYVLEYAERTKAFIFSMVSIPFLAIFLLCEIFIHDLKWINESAVTYSISNGAINTLCLLVEFLHWPISD</sequence>
<comment type="subcellular location">
    <subcellularLocation>
        <location evidence="1">Membrane</location>
        <topology evidence="1">Multi-pass membrane protein</topology>
    </subcellularLocation>
</comment>
<keyword evidence="8" id="KW-1185">Reference proteome</keyword>
<dbReference type="AlphaFoldDB" id="A0A1J4JIQ3"/>
<dbReference type="GO" id="GO:0016020">
    <property type="term" value="C:membrane"/>
    <property type="evidence" value="ECO:0007669"/>
    <property type="project" value="UniProtKB-SubCell"/>
</dbReference>
<feature type="transmembrane region" description="Helical" evidence="5">
    <location>
        <begin position="270"/>
        <end position="291"/>
    </location>
</feature>
<evidence type="ECO:0000256" key="1">
    <source>
        <dbReference type="ARBA" id="ARBA00004141"/>
    </source>
</evidence>
<evidence type="ECO:0000313" key="7">
    <source>
        <dbReference type="EMBL" id="OHS98223.1"/>
    </source>
</evidence>
<dbReference type="Proteomes" id="UP000179807">
    <property type="component" value="Unassembled WGS sequence"/>
</dbReference>
<reference evidence="7" key="1">
    <citation type="submission" date="2016-10" db="EMBL/GenBank/DDBJ databases">
        <authorList>
            <person name="Benchimol M."/>
            <person name="Almeida L.G."/>
            <person name="Vasconcelos A.T."/>
            <person name="Perreira-Neves A."/>
            <person name="Rosa I.A."/>
            <person name="Tasca T."/>
            <person name="Bogo M.R."/>
            <person name="de Souza W."/>
        </authorList>
    </citation>
    <scope>NUCLEOTIDE SEQUENCE [LARGE SCALE GENOMIC DNA]</scope>
    <source>
        <strain evidence="7">K</strain>
    </source>
</reference>
<evidence type="ECO:0000256" key="2">
    <source>
        <dbReference type="ARBA" id="ARBA00022692"/>
    </source>
</evidence>
<dbReference type="Pfam" id="PF06664">
    <property type="entry name" value="WLS-like_TM"/>
    <property type="match status" value="1"/>
</dbReference>
<dbReference type="PANTHER" id="PTHR31918:SF1">
    <property type="entry name" value="TRANSMEMBRANE PROTEIN 181"/>
    <property type="match status" value="1"/>
</dbReference>
<keyword evidence="2 5" id="KW-0812">Transmembrane</keyword>
<dbReference type="GeneID" id="94844948"/>
<organism evidence="7 8">
    <name type="scientific">Tritrichomonas foetus</name>
    <dbReference type="NCBI Taxonomy" id="1144522"/>
    <lineage>
        <taxon>Eukaryota</taxon>
        <taxon>Metamonada</taxon>
        <taxon>Parabasalia</taxon>
        <taxon>Tritrichomonadida</taxon>
        <taxon>Tritrichomonadidae</taxon>
        <taxon>Tritrichomonas</taxon>
    </lineage>
</organism>
<evidence type="ECO:0000256" key="3">
    <source>
        <dbReference type="ARBA" id="ARBA00022989"/>
    </source>
</evidence>
<keyword evidence="3 5" id="KW-1133">Transmembrane helix</keyword>
<dbReference type="VEuPathDB" id="TrichDB:TRFO_35423"/>
<feature type="domain" description="Wntless-like transmembrane" evidence="6">
    <location>
        <begin position="197"/>
        <end position="431"/>
    </location>
</feature>
<evidence type="ECO:0000256" key="5">
    <source>
        <dbReference type="SAM" id="Phobius"/>
    </source>
</evidence>
<dbReference type="EMBL" id="MLAK01001069">
    <property type="protein sequence ID" value="OHS98223.1"/>
    <property type="molecule type" value="Genomic_DNA"/>
</dbReference>
<name>A0A1J4JIQ3_9EUKA</name>
<evidence type="ECO:0000313" key="8">
    <source>
        <dbReference type="Proteomes" id="UP000179807"/>
    </source>
</evidence>
<dbReference type="GO" id="GO:0015643">
    <property type="term" value="F:toxic substance binding"/>
    <property type="evidence" value="ECO:0007669"/>
    <property type="project" value="InterPro"/>
</dbReference>
<dbReference type="RefSeq" id="XP_068351360.1">
    <property type="nucleotide sequence ID" value="XM_068510244.1"/>
</dbReference>
<evidence type="ECO:0000259" key="6">
    <source>
        <dbReference type="Pfam" id="PF06664"/>
    </source>
</evidence>
<feature type="transmembrane region" description="Helical" evidence="5">
    <location>
        <begin position="303"/>
        <end position="324"/>
    </location>
</feature>
<dbReference type="PANTHER" id="PTHR31918">
    <property type="entry name" value="TRANSMEMBRANE PROTEIN 181"/>
    <property type="match status" value="1"/>
</dbReference>